<dbReference type="PANTHER" id="PTHR47163">
    <property type="entry name" value="DDE_TNP_IS1595 DOMAIN-CONTAINING PROTEIN"/>
    <property type="match status" value="1"/>
</dbReference>
<keyword evidence="2" id="KW-1185">Reference proteome</keyword>
<reference evidence="2" key="1">
    <citation type="journal article" date="2008" name="Nat. Genet.">
        <title>The Pristionchus pacificus genome provides a unique perspective on nematode lifestyle and parasitism.</title>
        <authorList>
            <person name="Dieterich C."/>
            <person name="Clifton S.W."/>
            <person name="Schuster L.N."/>
            <person name="Chinwalla A."/>
            <person name="Delehaunty K."/>
            <person name="Dinkelacker I."/>
            <person name="Fulton L."/>
            <person name="Fulton R."/>
            <person name="Godfrey J."/>
            <person name="Minx P."/>
            <person name="Mitreva M."/>
            <person name="Roeseler W."/>
            <person name="Tian H."/>
            <person name="Witte H."/>
            <person name="Yang S.P."/>
            <person name="Wilson R.K."/>
            <person name="Sommer R.J."/>
        </authorList>
    </citation>
    <scope>NUCLEOTIDE SEQUENCE [LARGE SCALE GENOMIC DNA]</scope>
    <source>
        <strain evidence="2">PS312</strain>
    </source>
</reference>
<dbReference type="PANTHER" id="PTHR47163:SF2">
    <property type="entry name" value="SI:DKEY-17M8.2"/>
    <property type="match status" value="1"/>
</dbReference>
<organism evidence="1 2">
    <name type="scientific">Pristionchus pacificus</name>
    <name type="common">Parasitic nematode worm</name>
    <dbReference type="NCBI Taxonomy" id="54126"/>
    <lineage>
        <taxon>Eukaryota</taxon>
        <taxon>Metazoa</taxon>
        <taxon>Ecdysozoa</taxon>
        <taxon>Nematoda</taxon>
        <taxon>Chromadorea</taxon>
        <taxon>Rhabditida</taxon>
        <taxon>Rhabditina</taxon>
        <taxon>Diplogasteromorpha</taxon>
        <taxon>Diplogasteroidea</taxon>
        <taxon>Neodiplogasteridae</taxon>
        <taxon>Pristionchus</taxon>
    </lineage>
</organism>
<dbReference type="EnsemblMetazoa" id="PPA33771.1">
    <property type="protein sequence ID" value="PPA33771.1"/>
    <property type="gene ID" value="WBGene00272140"/>
</dbReference>
<evidence type="ECO:0000313" key="2">
    <source>
        <dbReference type="Proteomes" id="UP000005239"/>
    </source>
</evidence>
<protein>
    <submittedName>
        <fullName evidence="1">Uncharacterized protein</fullName>
    </submittedName>
</protein>
<reference evidence="1" key="2">
    <citation type="submission" date="2022-06" db="UniProtKB">
        <authorList>
            <consortium name="EnsemblMetazoa"/>
        </authorList>
    </citation>
    <scope>IDENTIFICATION</scope>
    <source>
        <strain evidence="1">PS312</strain>
    </source>
</reference>
<dbReference type="AlphaFoldDB" id="A0A2A6BFI8"/>
<name>A0A2A6BFI8_PRIPA</name>
<dbReference type="Proteomes" id="UP000005239">
    <property type="component" value="Unassembled WGS sequence"/>
</dbReference>
<evidence type="ECO:0000313" key="1">
    <source>
        <dbReference type="EnsemblMetazoa" id="PPA33771.1"/>
    </source>
</evidence>
<sequence length="149" mass="16723">MRYIDRHQLNQVNSGLPEPPHPPHFSLHSIDRGSTVVGAPSLVGLPQGPPPSSFFIVRPKGGTMSCERSSQPESPFIDRPRPSSRSDCWAAYHRISNIGKYTHLTVNHSVTFKDKLPSHIGAAVFFIRHELEDRFEAMLRAISENFPIK</sequence>
<accession>A0A2A6BFI8</accession>
<dbReference type="InterPro" id="IPR053164">
    <property type="entry name" value="IS1016-like_transposase"/>
</dbReference>
<accession>A0A8R1UMB9</accession>
<proteinExistence type="predicted"/>
<dbReference type="OrthoDB" id="5862080at2759"/>
<gene>
    <name evidence="1" type="primary">WBGene00272140</name>
</gene>